<evidence type="ECO:0000256" key="4">
    <source>
        <dbReference type="ARBA" id="ARBA00023136"/>
    </source>
</evidence>
<feature type="transmembrane region" description="Helical" evidence="5">
    <location>
        <begin position="271"/>
        <end position="290"/>
    </location>
</feature>
<feature type="transmembrane region" description="Helical" evidence="5">
    <location>
        <begin position="28"/>
        <end position="47"/>
    </location>
</feature>
<dbReference type="PIRSF" id="PIRSF029594">
    <property type="entry name" value="UCP029594"/>
    <property type="match status" value="1"/>
</dbReference>
<dbReference type="EMBL" id="BAABCX010000003">
    <property type="protein sequence ID" value="GAA3542932.1"/>
    <property type="molecule type" value="Genomic_DNA"/>
</dbReference>
<accession>A0ABP6W210</accession>
<dbReference type="InterPro" id="IPR049453">
    <property type="entry name" value="Memb_transporter_dom"/>
</dbReference>
<protein>
    <submittedName>
        <fullName evidence="7">DUF2955 domain-containing protein</fullName>
    </submittedName>
</protein>
<evidence type="ECO:0000256" key="2">
    <source>
        <dbReference type="ARBA" id="ARBA00022692"/>
    </source>
</evidence>
<evidence type="ECO:0000256" key="5">
    <source>
        <dbReference type="SAM" id="Phobius"/>
    </source>
</evidence>
<feature type="transmembrane region" description="Helical" evidence="5">
    <location>
        <begin position="302"/>
        <end position="323"/>
    </location>
</feature>
<gene>
    <name evidence="7" type="ORF">GCM10022394_23590</name>
</gene>
<evidence type="ECO:0000313" key="8">
    <source>
        <dbReference type="Proteomes" id="UP001500795"/>
    </source>
</evidence>
<feature type="transmembrane region" description="Helical" evidence="5">
    <location>
        <begin position="174"/>
        <end position="193"/>
    </location>
</feature>
<comment type="subcellular location">
    <subcellularLocation>
        <location evidence="1">Membrane</location>
        <topology evidence="1">Multi-pass membrane protein</topology>
    </subcellularLocation>
</comment>
<feature type="transmembrane region" description="Helical" evidence="5">
    <location>
        <begin position="225"/>
        <end position="242"/>
    </location>
</feature>
<feature type="domain" description="Integral membrane bound transporter" evidence="6">
    <location>
        <begin position="188"/>
        <end position="318"/>
    </location>
</feature>
<evidence type="ECO:0000313" key="7">
    <source>
        <dbReference type="EMBL" id="GAA3542932.1"/>
    </source>
</evidence>
<evidence type="ECO:0000256" key="3">
    <source>
        <dbReference type="ARBA" id="ARBA00022989"/>
    </source>
</evidence>
<feature type="transmembrane region" description="Helical" evidence="5">
    <location>
        <begin position="78"/>
        <end position="96"/>
    </location>
</feature>
<dbReference type="RefSeq" id="WP_344958227.1">
    <property type="nucleotide sequence ID" value="NZ_BAABCX010000003.1"/>
</dbReference>
<dbReference type="InterPro" id="IPR022604">
    <property type="entry name" value="DUF2955"/>
</dbReference>
<keyword evidence="3 5" id="KW-1133">Transmembrane helix</keyword>
<dbReference type="Pfam" id="PF11168">
    <property type="entry name" value="DUF2955"/>
    <property type="match status" value="1"/>
</dbReference>
<keyword evidence="2 5" id="KW-0812">Transmembrane</keyword>
<keyword evidence="8" id="KW-1185">Reference proteome</keyword>
<feature type="transmembrane region" description="Helical" evidence="5">
    <location>
        <begin position="199"/>
        <end position="218"/>
    </location>
</feature>
<organism evidence="7 8">
    <name type="scientific">Zobellella aerophila</name>
    <dbReference type="NCBI Taxonomy" id="870480"/>
    <lineage>
        <taxon>Bacteria</taxon>
        <taxon>Pseudomonadati</taxon>
        <taxon>Pseudomonadota</taxon>
        <taxon>Gammaproteobacteria</taxon>
        <taxon>Aeromonadales</taxon>
        <taxon>Aeromonadaceae</taxon>
        <taxon>Zobellella</taxon>
    </lineage>
</organism>
<dbReference type="InterPro" id="IPR016926">
    <property type="entry name" value="UCP029594"/>
</dbReference>
<name>A0ABP6W210_9GAMM</name>
<proteinExistence type="predicted"/>
<dbReference type="Pfam" id="PF13515">
    <property type="entry name" value="FUSC_2"/>
    <property type="match status" value="1"/>
</dbReference>
<keyword evidence="4 5" id="KW-0472">Membrane</keyword>
<sequence>MELSEDRLRLCLRVAIGSTAGMLLAKGMNWNFGVFFTVYPMLLLGMVPVLNRLVALQFIGSSLLTSLEIMLLPGLLSHWPPAYTVAVFVLFLARFFLMAKGPLMLFGATGCVSLSIMLHFASYRQFDLMDMAMSNITASVLAVAVAYLLYALLPNTEPPQARALPEKGASLIRHQALLGAIVATLSFVVFQTVDLADSLSAQVATVLVLFPMSFAGSVQSGRQRCTGTLLGCGLGMLFQLLLYDHYHHLLLLMPAFWVCAMLFARVHAKEGLPGVGFAGLTTIGILFGQYVTPEHDLVYSALYRMSSLTVAVLLTLCCVYLVHRLLNLFPATRCCEREVFKPASPAV</sequence>
<comment type="caution">
    <text evidence="7">The sequence shown here is derived from an EMBL/GenBank/DDBJ whole genome shotgun (WGS) entry which is preliminary data.</text>
</comment>
<dbReference type="Proteomes" id="UP001500795">
    <property type="component" value="Unassembled WGS sequence"/>
</dbReference>
<reference evidence="8" key="1">
    <citation type="journal article" date="2019" name="Int. J. Syst. Evol. Microbiol.">
        <title>The Global Catalogue of Microorganisms (GCM) 10K type strain sequencing project: providing services to taxonomists for standard genome sequencing and annotation.</title>
        <authorList>
            <consortium name="The Broad Institute Genomics Platform"/>
            <consortium name="The Broad Institute Genome Sequencing Center for Infectious Disease"/>
            <person name="Wu L."/>
            <person name="Ma J."/>
        </authorList>
    </citation>
    <scope>NUCLEOTIDE SEQUENCE [LARGE SCALE GENOMIC DNA]</scope>
    <source>
        <strain evidence="8">JCM 17110</strain>
    </source>
</reference>
<feature type="transmembrane region" description="Helical" evidence="5">
    <location>
        <begin position="103"/>
        <end position="121"/>
    </location>
</feature>
<feature type="transmembrane region" description="Helical" evidence="5">
    <location>
        <begin position="133"/>
        <end position="153"/>
    </location>
</feature>
<evidence type="ECO:0000259" key="6">
    <source>
        <dbReference type="Pfam" id="PF13515"/>
    </source>
</evidence>
<evidence type="ECO:0000256" key="1">
    <source>
        <dbReference type="ARBA" id="ARBA00004141"/>
    </source>
</evidence>
<feature type="transmembrane region" description="Helical" evidence="5">
    <location>
        <begin position="248"/>
        <end position="264"/>
    </location>
</feature>